<evidence type="ECO:0000256" key="5">
    <source>
        <dbReference type="ARBA" id="ARBA00022692"/>
    </source>
</evidence>
<dbReference type="Proteomes" id="UP001143330">
    <property type="component" value="Unassembled WGS sequence"/>
</dbReference>
<evidence type="ECO:0000256" key="1">
    <source>
        <dbReference type="ARBA" id="ARBA00004651"/>
    </source>
</evidence>
<dbReference type="AlphaFoldDB" id="A0A9W6NA62"/>
<dbReference type="GO" id="GO:0005886">
    <property type="term" value="C:plasma membrane"/>
    <property type="evidence" value="ECO:0007669"/>
    <property type="project" value="UniProtKB-SubCell"/>
</dbReference>
<keyword evidence="5 8" id="KW-0812">Transmembrane</keyword>
<evidence type="ECO:0000313" key="10">
    <source>
        <dbReference type="Proteomes" id="UP001143330"/>
    </source>
</evidence>
<reference evidence="9" key="2">
    <citation type="submission" date="2023-01" db="EMBL/GenBank/DDBJ databases">
        <authorList>
            <person name="Sun Q."/>
            <person name="Evtushenko L."/>
        </authorList>
    </citation>
    <scope>NUCLEOTIDE SEQUENCE</scope>
    <source>
        <strain evidence="9">VKM B-2789</strain>
    </source>
</reference>
<feature type="transmembrane region" description="Helical" evidence="8">
    <location>
        <begin position="249"/>
        <end position="265"/>
    </location>
</feature>
<keyword evidence="3" id="KW-0813">Transport</keyword>
<evidence type="ECO:0000256" key="4">
    <source>
        <dbReference type="ARBA" id="ARBA00022475"/>
    </source>
</evidence>
<keyword evidence="4" id="KW-1003">Cell membrane</keyword>
<keyword evidence="7 8" id="KW-0472">Membrane</keyword>
<dbReference type="PANTHER" id="PTHR30472">
    <property type="entry name" value="FERRIC ENTEROBACTIN TRANSPORT SYSTEM PERMEASE PROTEIN"/>
    <property type="match status" value="1"/>
</dbReference>
<keyword evidence="10" id="KW-1185">Reference proteome</keyword>
<organism evidence="9 10">
    <name type="scientific">Ancylobacter defluvii</name>
    <dbReference type="NCBI Taxonomy" id="1282440"/>
    <lineage>
        <taxon>Bacteria</taxon>
        <taxon>Pseudomonadati</taxon>
        <taxon>Pseudomonadota</taxon>
        <taxon>Alphaproteobacteria</taxon>
        <taxon>Hyphomicrobiales</taxon>
        <taxon>Xanthobacteraceae</taxon>
        <taxon>Ancylobacter</taxon>
    </lineage>
</organism>
<comment type="subcellular location">
    <subcellularLocation>
        <location evidence="1">Cell membrane</location>
        <topology evidence="1">Multi-pass membrane protein</topology>
    </subcellularLocation>
</comment>
<evidence type="ECO:0000256" key="8">
    <source>
        <dbReference type="SAM" id="Phobius"/>
    </source>
</evidence>
<feature type="transmembrane region" description="Helical" evidence="8">
    <location>
        <begin position="59"/>
        <end position="76"/>
    </location>
</feature>
<sequence length="330" mass="32113">MRRGLAVTLFSVALLLLALGAGLLAGVKALPLPVLLDTMLGRGGDEARLILLGLRLPRVVLGGLVGTALGIAGGIIQAATRNPLGDPGLLGINAGAGLAIVVGLGLFGASGMGAMLALAASGAAAAALAVQILAGAVQGGSAPLRLTLAGVAIGALCFGLTQAVALADPERFDLVRNWRVGSLAGDAGRILPAVGPALVAGFVVAGWLAPRLNIAALGEERAASLGLSIGTTRLLALAATVLLAGAATAAAGPIAFVGLAAPHAARHLVGADERLRLLNAGLIGAALVVVADALGRVAAAPAEIPVGVVTALVGAPFLVLLVRARQGATR</sequence>
<comment type="similarity">
    <text evidence="2">Belongs to the binding-protein-dependent transport system permease family. FecCD subfamily.</text>
</comment>
<name>A0A9W6NA62_9HYPH</name>
<proteinExistence type="inferred from homology"/>
<dbReference type="Gene3D" id="1.10.3470.10">
    <property type="entry name" value="ABC transporter involved in vitamin B12 uptake, BtuC"/>
    <property type="match status" value="1"/>
</dbReference>
<dbReference type="EMBL" id="BSFM01000005">
    <property type="protein sequence ID" value="GLK83141.1"/>
    <property type="molecule type" value="Genomic_DNA"/>
</dbReference>
<feature type="transmembrane region" description="Helical" evidence="8">
    <location>
        <begin position="222"/>
        <end position="243"/>
    </location>
</feature>
<evidence type="ECO:0000256" key="3">
    <source>
        <dbReference type="ARBA" id="ARBA00022448"/>
    </source>
</evidence>
<gene>
    <name evidence="9" type="primary">fepD</name>
    <name evidence="9" type="ORF">GCM10017653_12100</name>
</gene>
<dbReference type="InterPro" id="IPR037294">
    <property type="entry name" value="ABC_BtuC-like"/>
</dbReference>
<accession>A0A9W6NA62</accession>
<dbReference type="SUPFAM" id="SSF81345">
    <property type="entry name" value="ABC transporter involved in vitamin B12 uptake, BtuC"/>
    <property type="match status" value="1"/>
</dbReference>
<evidence type="ECO:0000256" key="6">
    <source>
        <dbReference type="ARBA" id="ARBA00022989"/>
    </source>
</evidence>
<dbReference type="InterPro" id="IPR000522">
    <property type="entry name" value="ABC_transptr_permease_BtuC"/>
</dbReference>
<feature type="transmembrane region" description="Helical" evidence="8">
    <location>
        <begin position="277"/>
        <end position="298"/>
    </location>
</feature>
<reference evidence="9" key="1">
    <citation type="journal article" date="2014" name="Int. J. Syst. Evol. Microbiol.">
        <title>Complete genome sequence of Corynebacterium casei LMG S-19264T (=DSM 44701T), isolated from a smear-ripened cheese.</title>
        <authorList>
            <consortium name="US DOE Joint Genome Institute (JGI-PGF)"/>
            <person name="Walter F."/>
            <person name="Albersmeier A."/>
            <person name="Kalinowski J."/>
            <person name="Ruckert C."/>
        </authorList>
    </citation>
    <scope>NUCLEOTIDE SEQUENCE</scope>
    <source>
        <strain evidence="9">VKM B-2789</strain>
    </source>
</reference>
<dbReference type="GO" id="GO:0022857">
    <property type="term" value="F:transmembrane transporter activity"/>
    <property type="evidence" value="ECO:0007669"/>
    <property type="project" value="InterPro"/>
</dbReference>
<dbReference type="PANTHER" id="PTHR30472:SF1">
    <property type="entry name" value="FE(3+) DICITRATE TRANSPORT SYSTEM PERMEASE PROTEIN FECC-RELATED"/>
    <property type="match status" value="1"/>
</dbReference>
<feature type="transmembrane region" description="Helical" evidence="8">
    <location>
        <begin position="114"/>
        <end position="134"/>
    </location>
</feature>
<dbReference type="GO" id="GO:0033214">
    <property type="term" value="P:siderophore-iron import into cell"/>
    <property type="evidence" value="ECO:0007669"/>
    <property type="project" value="TreeGrafter"/>
</dbReference>
<feature type="transmembrane region" description="Helical" evidence="8">
    <location>
        <begin position="304"/>
        <end position="322"/>
    </location>
</feature>
<feature type="transmembrane region" description="Helical" evidence="8">
    <location>
        <begin position="146"/>
        <end position="167"/>
    </location>
</feature>
<feature type="transmembrane region" description="Helical" evidence="8">
    <location>
        <begin position="88"/>
        <end position="108"/>
    </location>
</feature>
<evidence type="ECO:0000256" key="2">
    <source>
        <dbReference type="ARBA" id="ARBA00007935"/>
    </source>
</evidence>
<dbReference type="Pfam" id="PF01032">
    <property type="entry name" value="FecCD"/>
    <property type="match status" value="1"/>
</dbReference>
<evidence type="ECO:0000256" key="7">
    <source>
        <dbReference type="ARBA" id="ARBA00023136"/>
    </source>
</evidence>
<keyword evidence="6 8" id="KW-1133">Transmembrane helix</keyword>
<comment type="caution">
    <text evidence="9">The sequence shown here is derived from an EMBL/GenBank/DDBJ whole genome shotgun (WGS) entry which is preliminary data.</text>
</comment>
<dbReference type="RefSeq" id="WP_213365841.1">
    <property type="nucleotide sequence ID" value="NZ_BSFM01000005.1"/>
</dbReference>
<protein>
    <submittedName>
        <fullName evidence="9">Iron ABC transporter permease</fullName>
    </submittedName>
</protein>
<evidence type="ECO:0000313" key="9">
    <source>
        <dbReference type="EMBL" id="GLK83141.1"/>
    </source>
</evidence>
<feature type="transmembrane region" description="Helical" evidence="8">
    <location>
        <begin position="187"/>
        <end position="210"/>
    </location>
</feature>
<dbReference type="CDD" id="cd06550">
    <property type="entry name" value="TM_ABC_iron-siderophores_like"/>
    <property type="match status" value="1"/>
</dbReference>